<dbReference type="GO" id="GO:0009061">
    <property type="term" value="P:anaerobic respiration"/>
    <property type="evidence" value="ECO:0007669"/>
    <property type="project" value="TreeGrafter"/>
</dbReference>
<comment type="similarity">
    <text evidence="2">Belongs to the prokaryotic molybdopterin-containing oxidoreductase family.</text>
</comment>
<feature type="domain" description="Molybdopterin oxidoreductase" evidence="7">
    <location>
        <begin position="88"/>
        <end position="585"/>
    </location>
</feature>
<protein>
    <submittedName>
        <fullName evidence="10">Molybdopterin-containing oxidoreductase II, DMSO/TMAO/BSO reductase family, catalytic subunit</fullName>
    </submittedName>
</protein>
<dbReference type="CDD" id="cd02769">
    <property type="entry name" value="MopB_DMSOR-BSOR-TMAOR"/>
    <property type="match status" value="1"/>
</dbReference>
<dbReference type="InterPro" id="IPR041460">
    <property type="entry name" value="Molybdopterin_N"/>
</dbReference>
<dbReference type="InterPro" id="IPR041954">
    <property type="entry name" value="CT_DMSOR/BSOR/TMAOR"/>
</dbReference>
<evidence type="ECO:0000256" key="5">
    <source>
        <dbReference type="ARBA" id="ARBA00022764"/>
    </source>
</evidence>
<dbReference type="InterPro" id="IPR006656">
    <property type="entry name" value="Mopterin_OxRdtase"/>
</dbReference>
<evidence type="ECO:0000256" key="2">
    <source>
        <dbReference type="ARBA" id="ARBA00010312"/>
    </source>
</evidence>
<sequence length="849" mass="95434">MQRRDALKLGGLVASMPLISNVTALNLMADELNTGLIKNGKVLTGAHWGMLEVDVKDGKIIGSKPYQKTSEIYNPLQYYTQDMVYKTRVKYPMVRKSYLENPDDPKPELRGKDEWVRVKYEDAIKLVANELKKTRKQKGNTAVFAGSYGWKSSGNVHNSRILLHRFMNLSGGFVGSLGDYSTAASQIIMPHVVGSIEVYEQQTSWPVVLESSQVVVIWGANPISTLRIAWTATDEQGFKYFEQLKKSNKKVIIIDPIRSETAQYFDKAEWIAPRPNTDVALMMGIAHYLYTNNKYDKDFIQDYTVGFDKFIPYLTGKEDGIAKDTKWASDITKISEEKIKQLAETFFNNRTMLMSGWGMQRAQYGEQPHWMLVTLACMLGQIGLEGGGFGLSYHYSNGGVPTAKGGVISGVNSASVGIFNKKGEFVGTSNGAFDKNGRFVAKTNTDNGTGQSWLQEATKYAFPVARIADALLNPGKTIDHNGNKITYPDIDFIYWVGGNPFVHHQNTNKLRKAWQKPRTIVVNEPYWTPTAKMADIVFPATTSNERNDITMTGDYSNMNIVPMKQVVEKFEESKDDYQIFSDLSKAYDEKLAIAYTDNGKTEFDWIKQYYDGAYKQVKSIPDLYTEMKPFEEFWNSNKPVTFSSTPESESWVRFGEFREDPILNALGTPSGLIEIYSETIENMNYDDCKPHPTWFEPIEWLGMKDKPAQFHMLSPHPADRLHSQLSHTSLRDKYSITDREPIWINEKDALNLGIKTGDLVRVFNERGQILAGALVTNNVSQGVVKLAEGAWYDPDKNGLCKNGCANVLALDIPTSKLANGNISHTALVNIEKFKGEAPKLTAFSNPSII</sequence>
<dbReference type="InterPro" id="IPR006655">
    <property type="entry name" value="Mopterin_OxRdtase_prok_CS"/>
</dbReference>
<comment type="cofactor">
    <cofactor evidence="1">
        <name>Mo-bis(molybdopterin guanine dinucleotide)</name>
        <dbReference type="ChEBI" id="CHEBI:60539"/>
    </cofactor>
</comment>
<evidence type="ECO:0000256" key="3">
    <source>
        <dbReference type="ARBA" id="ARBA00022505"/>
    </source>
</evidence>
<keyword evidence="6" id="KW-0560">Oxidoreductase</keyword>
<dbReference type="FunFam" id="3.40.228.10:FF:000003">
    <property type="entry name" value="Biotin sulfoxide reductase 2"/>
    <property type="match status" value="1"/>
</dbReference>
<feature type="domain" description="Molybdopterin oxidoreductase N-terminal" evidence="9">
    <location>
        <begin position="44"/>
        <end position="85"/>
    </location>
</feature>
<evidence type="ECO:0000313" key="10">
    <source>
        <dbReference type="EMBL" id="AQW88392.1"/>
    </source>
</evidence>
<name>A0A1S6U9P8_9BACT</name>
<dbReference type="PROSITE" id="PS00932">
    <property type="entry name" value="MOLYBDOPTERIN_PROK_3"/>
    <property type="match status" value="1"/>
</dbReference>
<evidence type="ECO:0000256" key="1">
    <source>
        <dbReference type="ARBA" id="ARBA00001942"/>
    </source>
</evidence>
<dbReference type="Pfam" id="PF00384">
    <property type="entry name" value="Molybdopterin"/>
    <property type="match status" value="1"/>
</dbReference>
<evidence type="ECO:0000259" key="9">
    <source>
        <dbReference type="Pfam" id="PF18364"/>
    </source>
</evidence>
<dbReference type="GO" id="GO:0043546">
    <property type="term" value="F:molybdopterin cofactor binding"/>
    <property type="evidence" value="ECO:0007669"/>
    <property type="project" value="InterPro"/>
</dbReference>
<dbReference type="EMBL" id="CP017258">
    <property type="protein sequence ID" value="AQW88392.1"/>
    <property type="molecule type" value="Genomic_DNA"/>
</dbReference>
<keyword evidence="11" id="KW-1185">Reference proteome</keyword>
<dbReference type="InterPro" id="IPR006657">
    <property type="entry name" value="MoPterin_dinucl-bd_dom"/>
</dbReference>
<dbReference type="CDD" id="cd02793">
    <property type="entry name" value="MopB_CT_DMSOR-BSOR-TMAOR"/>
    <property type="match status" value="1"/>
</dbReference>
<dbReference type="Pfam" id="PF01568">
    <property type="entry name" value="Molydop_binding"/>
    <property type="match status" value="1"/>
</dbReference>
<dbReference type="Proteomes" id="UP000190868">
    <property type="component" value="Chromosome"/>
</dbReference>
<dbReference type="Gene3D" id="2.40.40.20">
    <property type="match status" value="1"/>
</dbReference>
<dbReference type="AlphaFoldDB" id="A0A1S6U9P8"/>
<dbReference type="SUPFAM" id="SSF50692">
    <property type="entry name" value="ADC-like"/>
    <property type="match status" value="1"/>
</dbReference>
<organism evidence="10 11">
    <name type="scientific">Campylobacter pinnipediorum subsp. caledonicus</name>
    <dbReference type="NCBI Taxonomy" id="1874362"/>
    <lineage>
        <taxon>Bacteria</taxon>
        <taxon>Pseudomonadati</taxon>
        <taxon>Campylobacterota</taxon>
        <taxon>Epsilonproteobacteria</taxon>
        <taxon>Campylobacterales</taxon>
        <taxon>Campylobacteraceae</taxon>
        <taxon>Campylobacter</taxon>
    </lineage>
</organism>
<evidence type="ECO:0000259" key="8">
    <source>
        <dbReference type="Pfam" id="PF01568"/>
    </source>
</evidence>
<evidence type="ECO:0000256" key="4">
    <source>
        <dbReference type="ARBA" id="ARBA00022723"/>
    </source>
</evidence>
<dbReference type="InterPro" id="IPR050612">
    <property type="entry name" value="Prok_Mopterin_Oxidored"/>
</dbReference>
<dbReference type="Pfam" id="PF18364">
    <property type="entry name" value="Molybdopterin_N"/>
    <property type="match status" value="1"/>
</dbReference>
<dbReference type="PANTHER" id="PTHR43742:SF10">
    <property type="entry name" value="TRIMETHYLAMINE-N-OXIDE REDUCTASE 2"/>
    <property type="match status" value="1"/>
</dbReference>
<evidence type="ECO:0000313" key="11">
    <source>
        <dbReference type="Proteomes" id="UP000190868"/>
    </source>
</evidence>
<feature type="domain" description="Molybdopterin dinucleotide-binding" evidence="8">
    <location>
        <begin position="710"/>
        <end position="824"/>
    </location>
</feature>
<dbReference type="Gene3D" id="3.40.228.10">
    <property type="entry name" value="Dimethylsulfoxide Reductase, domain 2"/>
    <property type="match status" value="1"/>
</dbReference>
<keyword evidence="4" id="KW-0479">Metal-binding</keyword>
<keyword evidence="3" id="KW-0500">Molybdenum</keyword>
<gene>
    <name evidence="10" type="ORF">CPIN18021_1609</name>
</gene>
<dbReference type="InterPro" id="IPR009010">
    <property type="entry name" value="Asp_de-COase-like_dom_sf"/>
</dbReference>
<dbReference type="GO" id="GO:0009055">
    <property type="term" value="F:electron transfer activity"/>
    <property type="evidence" value="ECO:0007669"/>
    <property type="project" value="TreeGrafter"/>
</dbReference>
<dbReference type="FunFam" id="2.40.40.20:FF:000009">
    <property type="entry name" value="Biotin sulfoxide reductase 2"/>
    <property type="match status" value="1"/>
</dbReference>
<reference evidence="11" key="1">
    <citation type="submission" date="2016-09" db="EMBL/GenBank/DDBJ databases">
        <title>Comparative genomics of the Campylobacter concisus group.</title>
        <authorList>
            <person name="Miller W.G."/>
            <person name="Yee E."/>
            <person name="Chapman M.H."/>
            <person name="Huynh S."/>
            <person name="Bono J.L."/>
            <person name="On S.L.W."/>
            <person name="StLeger J."/>
            <person name="Foster G."/>
            <person name="Parker C.T."/>
        </authorList>
    </citation>
    <scope>NUCLEOTIDE SEQUENCE [LARGE SCALE GENOMIC DNA]</scope>
    <source>
        <strain evidence="11">RM18021</strain>
    </source>
</reference>
<proteinExistence type="inferred from homology"/>
<dbReference type="Gene3D" id="3.40.50.740">
    <property type="match status" value="1"/>
</dbReference>
<accession>A0A1S6U9P8</accession>
<dbReference type="PANTHER" id="PTHR43742">
    <property type="entry name" value="TRIMETHYLAMINE-N-OXIDE REDUCTASE"/>
    <property type="match status" value="1"/>
</dbReference>
<keyword evidence="5" id="KW-0574">Periplasm</keyword>
<evidence type="ECO:0000259" key="7">
    <source>
        <dbReference type="Pfam" id="PF00384"/>
    </source>
</evidence>
<dbReference type="Gene3D" id="3.90.55.10">
    <property type="entry name" value="Dimethylsulfoxide Reductase, domain 3"/>
    <property type="match status" value="1"/>
</dbReference>
<dbReference type="GO" id="GO:0030288">
    <property type="term" value="C:outer membrane-bounded periplasmic space"/>
    <property type="evidence" value="ECO:0007669"/>
    <property type="project" value="TreeGrafter"/>
</dbReference>
<dbReference type="GO" id="GO:0016491">
    <property type="term" value="F:oxidoreductase activity"/>
    <property type="evidence" value="ECO:0007669"/>
    <property type="project" value="UniProtKB-KW"/>
</dbReference>
<evidence type="ECO:0000256" key="6">
    <source>
        <dbReference type="ARBA" id="ARBA00023002"/>
    </source>
</evidence>
<dbReference type="SUPFAM" id="SSF53706">
    <property type="entry name" value="Formate dehydrogenase/DMSO reductase, domains 1-3"/>
    <property type="match status" value="1"/>
</dbReference>
<dbReference type="GO" id="GO:0030151">
    <property type="term" value="F:molybdenum ion binding"/>
    <property type="evidence" value="ECO:0007669"/>
    <property type="project" value="TreeGrafter"/>
</dbReference>